<keyword evidence="1" id="KW-0378">Hydrolase</keyword>
<dbReference type="Gene3D" id="2.60.120.260">
    <property type="entry name" value="Galactose-binding domain-like"/>
    <property type="match status" value="1"/>
</dbReference>
<accession>A0ABR1J4K3</accession>
<gene>
    <name evidence="4" type="ORF">VKT23_014670</name>
</gene>
<evidence type="ECO:0000313" key="5">
    <source>
        <dbReference type="Proteomes" id="UP001498398"/>
    </source>
</evidence>
<organism evidence="4 5">
    <name type="scientific">Marasmiellus scandens</name>
    <dbReference type="NCBI Taxonomy" id="2682957"/>
    <lineage>
        <taxon>Eukaryota</taxon>
        <taxon>Fungi</taxon>
        <taxon>Dikarya</taxon>
        <taxon>Basidiomycota</taxon>
        <taxon>Agaricomycotina</taxon>
        <taxon>Agaricomycetes</taxon>
        <taxon>Agaricomycetidae</taxon>
        <taxon>Agaricales</taxon>
        <taxon>Marasmiineae</taxon>
        <taxon>Omphalotaceae</taxon>
        <taxon>Marasmiellus</taxon>
    </lineage>
</organism>
<dbReference type="InterPro" id="IPR008979">
    <property type="entry name" value="Galactose-bd-like_sf"/>
</dbReference>
<dbReference type="Pfam" id="PF13364">
    <property type="entry name" value="BetaGal_ABD2"/>
    <property type="match status" value="1"/>
</dbReference>
<proteinExistence type="predicted"/>
<comment type="caution">
    <text evidence="4">The sequence shown here is derived from an EMBL/GenBank/DDBJ whole genome shotgun (WGS) entry which is preliminary data.</text>
</comment>
<protein>
    <recommendedName>
        <fullName evidence="3">Beta-galactosidase jelly roll domain-containing protein</fullName>
    </recommendedName>
</protein>
<dbReference type="InterPro" id="IPR025300">
    <property type="entry name" value="BetaGal_jelly_roll_dom"/>
</dbReference>
<evidence type="ECO:0000259" key="3">
    <source>
        <dbReference type="Pfam" id="PF13364"/>
    </source>
</evidence>
<keyword evidence="2" id="KW-0326">Glycosidase</keyword>
<keyword evidence="5" id="KW-1185">Reference proteome</keyword>
<evidence type="ECO:0000313" key="4">
    <source>
        <dbReference type="EMBL" id="KAK7446047.1"/>
    </source>
</evidence>
<evidence type="ECO:0000256" key="2">
    <source>
        <dbReference type="ARBA" id="ARBA00023295"/>
    </source>
</evidence>
<dbReference type="Proteomes" id="UP001498398">
    <property type="component" value="Unassembled WGS sequence"/>
</dbReference>
<feature type="domain" description="Beta-galactosidase jelly roll" evidence="3">
    <location>
        <begin position="4"/>
        <end position="77"/>
    </location>
</feature>
<sequence length="120" mass="13130">MGSTTFEHDENTTAPAAVNLSISGGTNFAASAWLNEHYLGSSFVPRSPTNNESFPVSGDMLVNETNYVTVLQESHGTQSRLVGRDETQQFTSWKVVGNLGGEDFPDKMRKILNEGKMKLC</sequence>
<dbReference type="SUPFAM" id="SSF49785">
    <property type="entry name" value="Galactose-binding domain-like"/>
    <property type="match status" value="1"/>
</dbReference>
<name>A0ABR1J4K3_9AGAR</name>
<evidence type="ECO:0000256" key="1">
    <source>
        <dbReference type="ARBA" id="ARBA00022801"/>
    </source>
</evidence>
<dbReference type="EMBL" id="JBANRG010000045">
    <property type="protein sequence ID" value="KAK7446047.1"/>
    <property type="molecule type" value="Genomic_DNA"/>
</dbReference>
<reference evidence="4 5" key="1">
    <citation type="submission" date="2024-01" db="EMBL/GenBank/DDBJ databases">
        <title>A draft genome for the cacao thread blight pathogen Marasmiellus scandens.</title>
        <authorList>
            <person name="Baruah I.K."/>
            <person name="Leung J."/>
            <person name="Bukari Y."/>
            <person name="Amoako-Attah I."/>
            <person name="Meinhardt L.W."/>
            <person name="Bailey B.A."/>
            <person name="Cohen S.P."/>
        </authorList>
    </citation>
    <scope>NUCLEOTIDE SEQUENCE [LARGE SCALE GENOMIC DNA]</scope>
    <source>
        <strain evidence="4 5">GH-19</strain>
    </source>
</reference>